<proteinExistence type="predicted"/>
<dbReference type="GO" id="GO:0016020">
    <property type="term" value="C:membrane"/>
    <property type="evidence" value="ECO:0007669"/>
    <property type="project" value="UniProtKB-SubCell"/>
</dbReference>
<reference evidence="2" key="1">
    <citation type="journal article" date="2023" name="Mol. Plant Microbe Interact.">
        <title>Elucidating the Obligate Nature and Biological Capacity of an Invasive Fungal Corn Pathogen.</title>
        <authorList>
            <person name="MacCready J.S."/>
            <person name="Roggenkamp E.M."/>
            <person name="Gdanetz K."/>
            <person name="Chilvers M.I."/>
        </authorList>
    </citation>
    <scope>NUCLEOTIDE SEQUENCE</scope>
    <source>
        <strain evidence="2">PM02</strain>
    </source>
</reference>
<comment type="caution">
    <text evidence="2">The sequence shown here is derived from an EMBL/GenBank/DDBJ whole genome shotgun (WGS) entry which is preliminary data.</text>
</comment>
<protein>
    <recommendedName>
        <fullName evidence="4">Cysteine-rich transmembrane CYSTM domain-containing protein</fullName>
    </recommendedName>
</protein>
<keyword evidence="3" id="KW-1185">Reference proteome</keyword>
<feature type="compositionally biased region" description="Low complexity" evidence="1">
    <location>
        <begin position="48"/>
        <end position="63"/>
    </location>
</feature>
<feature type="region of interest" description="Disordered" evidence="1">
    <location>
        <begin position="35"/>
        <end position="109"/>
    </location>
</feature>
<evidence type="ECO:0000313" key="3">
    <source>
        <dbReference type="Proteomes" id="UP001217918"/>
    </source>
</evidence>
<dbReference type="Proteomes" id="UP001217918">
    <property type="component" value="Unassembled WGS sequence"/>
</dbReference>
<sequence length="157" mass="17019">MRDWSTFGSEAAWRRVSCNQSYISSAPLHRVTMANKQEDPPAYSASKPQAPQAAYQGYQHPAGYPGGPPPQVGYPYQQQQQQQQGPPPAGAYYQQGPPPPGGYYQPGPHMMYGPGPGYGQPQGYYQTNNNNRGSQPGCMEALLASLACCCCLDCLLL</sequence>
<accession>A0AAD9HYB8</accession>
<evidence type="ECO:0000256" key="1">
    <source>
        <dbReference type="SAM" id="MobiDB-lite"/>
    </source>
</evidence>
<gene>
    <name evidence="2" type="ORF">P8C59_000761</name>
</gene>
<feature type="compositionally biased region" description="Low complexity" evidence="1">
    <location>
        <begin position="73"/>
        <end position="95"/>
    </location>
</feature>
<name>A0AAD9HYB8_9PEZI</name>
<evidence type="ECO:0008006" key="4">
    <source>
        <dbReference type="Google" id="ProtNLM"/>
    </source>
</evidence>
<dbReference type="EMBL" id="JAQQPM010000001">
    <property type="protein sequence ID" value="KAK2066987.1"/>
    <property type="molecule type" value="Genomic_DNA"/>
</dbReference>
<organism evidence="2 3">
    <name type="scientific">Phyllachora maydis</name>
    <dbReference type="NCBI Taxonomy" id="1825666"/>
    <lineage>
        <taxon>Eukaryota</taxon>
        <taxon>Fungi</taxon>
        <taxon>Dikarya</taxon>
        <taxon>Ascomycota</taxon>
        <taxon>Pezizomycotina</taxon>
        <taxon>Sordariomycetes</taxon>
        <taxon>Sordariomycetidae</taxon>
        <taxon>Phyllachorales</taxon>
        <taxon>Phyllachoraceae</taxon>
        <taxon>Phyllachora</taxon>
    </lineage>
</organism>
<dbReference type="AlphaFoldDB" id="A0AAD9HYB8"/>
<evidence type="ECO:0000313" key="2">
    <source>
        <dbReference type="EMBL" id="KAK2066987.1"/>
    </source>
</evidence>